<dbReference type="InterPro" id="IPR003599">
    <property type="entry name" value="Ig_sub"/>
</dbReference>
<dbReference type="PROSITE" id="PS50853">
    <property type="entry name" value="FN3"/>
    <property type="match status" value="1"/>
</dbReference>
<dbReference type="Pfam" id="PF00041">
    <property type="entry name" value="fn3"/>
    <property type="match status" value="1"/>
</dbReference>
<dbReference type="GO" id="GO:0016020">
    <property type="term" value="C:membrane"/>
    <property type="evidence" value="ECO:0007669"/>
    <property type="project" value="UniProtKB-SubCell"/>
</dbReference>
<dbReference type="FunFam" id="2.60.40.10:FF:001111">
    <property type="entry name" value="tyrosine-protein phosphatase Lar isoform X1"/>
    <property type="match status" value="1"/>
</dbReference>
<evidence type="ECO:0000256" key="2">
    <source>
        <dbReference type="ARBA" id="ARBA00023157"/>
    </source>
</evidence>
<dbReference type="SUPFAM" id="SSF49265">
    <property type="entry name" value="Fibronectin type III"/>
    <property type="match status" value="1"/>
</dbReference>
<dbReference type="InterPro" id="IPR003961">
    <property type="entry name" value="FN3_dom"/>
</dbReference>
<dbReference type="SMART" id="SM00060">
    <property type="entry name" value="FN3"/>
    <property type="match status" value="1"/>
</dbReference>
<dbReference type="InterPro" id="IPR003598">
    <property type="entry name" value="Ig_sub2"/>
</dbReference>
<dbReference type="Gene3D" id="2.60.40.10">
    <property type="entry name" value="Immunoglobulins"/>
    <property type="match status" value="3"/>
</dbReference>
<dbReference type="SMART" id="SM00408">
    <property type="entry name" value="IGc2"/>
    <property type="match status" value="2"/>
</dbReference>
<dbReference type="GO" id="GO:0009653">
    <property type="term" value="P:anatomical structure morphogenesis"/>
    <property type="evidence" value="ECO:0007669"/>
    <property type="project" value="UniProtKB-ARBA"/>
</dbReference>
<dbReference type="InterPro" id="IPR036116">
    <property type="entry name" value="FN3_sf"/>
</dbReference>
<feature type="domain" description="Ig-like" evidence="3">
    <location>
        <begin position="113"/>
        <end position="149"/>
    </location>
</feature>
<dbReference type="SUPFAM" id="SSF48726">
    <property type="entry name" value="Immunoglobulin"/>
    <property type="match status" value="2"/>
</dbReference>
<evidence type="ECO:0000256" key="1">
    <source>
        <dbReference type="ARBA" id="ARBA00022737"/>
    </source>
</evidence>
<keyword evidence="6" id="KW-1185">Reference proteome</keyword>
<dbReference type="InterPro" id="IPR036179">
    <property type="entry name" value="Ig-like_dom_sf"/>
</dbReference>
<evidence type="ECO:0000259" key="4">
    <source>
        <dbReference type="PROSITE" id="PS50853"/>
    </source>
</evidence>
<evidence type="ECO:0000259" key="3">
    <source>
        <dbReference type="PROSITE" id="PS50835"/>
    </source>
</evidence>
<dbReference type="GO" id="GO:0048731">
    <property type="term" value="P:system development"/>
    <property type="evidence" value="ECO:0007669"/>
    <property type="project" value="UniProtKB-ARBA"/>
</dbReference>
<dbReference type="GO" id="GO:0098609">
    <property type="term" value="P:cell-cell adhesion"/>
    <property type="evidence" value="ECO:0007669"/>
    <property type="project" value="TreeGrafter"/>
</dbReference>
<evidence type="ECO:0000313" key="6">
    <source>
        <dbReference type="Proteomes" id="UP000494163"/>
    </source>
</evidence>
<name>A0A0M3QUA0_DROBS</name>
<feature type="domain" description="Ig-like" evidence="3">
    <location>
        <begin position="9"/>
        <end position="101"/>
    </location>
</feature>
<feature type="domain" description="Fibronectin type-III" evidence="4">
    <location>
        <begin position="169"/>
        <end position="262"/>
    </location>
</feature>
<reference evidence="5 6" key="1">
    <citation type="submission" date="2015-08" db="EMBL/GenBank/DDBJ databases">
        <title>Ancestral chromatin configuration constrains chromatin evolution on differentiating sex chromosomes in Drosophila.</title>
        <authorList>
            <person name="Zhou Q."/>
            <person name="Bachtrog D."/>
        </authorList>
    </citation>
    <scope>NUCLEOTIDE SEQUENCE [LARGE SCALE GENOMIC DNA]</scope>
    <source>
        <tissue evidence="5">Whole larvae</tissue>
    </source>
</reference>
<protein>
    <submittedName>
        <fullName evidence="5">Maker603</fullName>
    </submittedName>
</protein>
<dbReference type="SMR" id="A0A0M3QUA0"/>
<dbReference type="STRING" id="30019.A0A0M3QUA0"/>
<dbReference type="GO" id="GO:0048513">
    <property type="term" value="P:animal organ development"/>
    <property type="evidence" value="ECO:0007669"/>
    <property type="project" value="UniProtKB-ARBA"/>
</dbReference>
<dbReference type="InterPro" id="IPR013098">
    <property type="entry name" value="Ig_I-set"/>
</dbReference>
<dbReference type="InterPro" id="IPR013783">
    <property type="entry name" value="Ig-like_fold"/>
</dbReference>
<dbReference type="SMART" id="SM00409">
    <property type="entry name" value="IG"/>
    <property type="match status" value="2"/>
</dbReference>
<dbReference type="FunFam" id="2.60.40.10:FF:001102">
    <property type="entry name" value="tyrosine-protein phosphatase Lar isoform X3"/>
    <property type="match status" value="1"/>
</dbReference>
<dbReference type="PROSITE" id="PS50835">
    <property type="entry name" value="IG_LIKE"/>
    <property type="match status" value="2"/>
</dbReference>
<dbReference type="Pfam" id="PF13927">
    <property type="entry name" value="Ig_3"/>
    <property type="match status" value="1"/>
</dbReference>
<dbReference type="PANTHER" id="PTHR44170:SF6">
    <property type="entry name" value="CONTACTIN"/>
    <property type="match status" value="1"/>
</dbReference>
<dbReference type="InterPro" id="IPR007110">
    <property type="entry name" value="Ig-like_dom"/>
</dbReference>
<organism evidence="5 6">
    <name type="scientific">Drosophila busckii</name>
    <name type="common">Fruit fly</name>
    <dbReference type="NCBI Taxonomy" id="30019"/>
    <lineage>
        <taxon>Eukaryota</taxon>
        <taxon>Metazoa</taxon>
        <taxon>Ecdysozoa</taxon>
        <taxon>Arthropoda</taxon>
        <taxon>Hexapoda</taxon>
        <taxon>Insecta</taxon>
        <taxon>Pterygota</taxon>
        <taxon>Neoptera</taxon>
        <taxon>Endopterygota</taxon>
        <taxon>Diptera</taxon>
        <taxon>Brachycera</taxon>
        <taxon>Muscomorpha</taxon>
        <taxon>Ephydroidea</taxon>
        <taxon>Drosophilidae</taxon>
        <taxon>Drosophila</taxon>
    </lineage>
</organism>
<dbReference type="GO" id="GO:0030154">
    <property type="term" value="P:cell differentiation"/>
    <property type="evidence" value="ECO:0007669"/>
    <property type="project" value="UniProtKB-ARBA"/>
</dbReference>
<dbReference type="CDD" id="cd00063">
    <property type="entry name" value="FN3"/>
    <property type="match status" value="1"/>
</dbReference>
<sequence length="262" mass="28682">MLLLLTDPPEIIRKPQNQGVRVGGVASFYCAARGDPTPSIVWRKNGKKVSGTQSRYTVLEQPGGFSILRIEPVRAGRDDAPYECVAENGVGDAVSADATLTIYEGDKTPAGFPVITQTPTTRVIEVGHTVQMQCKAIGNPTPNIYWIKNQTKVDMSNPRYAVKDEMESAPRNVQVRPLSSSTMVITWEPPETPNGQVTGYKVYYTTNANQQEASWNSQMVDNSELTTVSELTPHAIYTVRVQAYTSMGAGPMSTPVQVKTQQ</sequence>
<gene>
    <name evidence="5" type="ORF">Dbus_chr2Lg2354</name>
</gene>
<dbReference type="AlphaFoldDB" id="A0A0M3QUA0"/>
<dbReference type="EMBL" id="CP012523">
    <property type="protein sequence ID" value="ALC40269.1"/>
    <property type="molecule type" value="Genomic_DNA"/>
</dbReference>
<dbReference type="Proteomes" id="UP000494163">
    <property type="component" value="Chromosome 2L"/>
</dbReference>
<accession>A0A0M3QUA0</accession>
<keyword evidence="2" id="KW-1015">Disulfide bond</keyword>
<dbReference type="OrthoDB" id="10253954at2759"/>
<feature type="non-terminal residue" evidence="5">
    <location>
        <position position="262"/>
    </location>
</feature>
<dbReference type="OMA" id="GMYECIR"/>
<dbReference type="Pfam" id="PF07679">
    <property type="entry name" value="I-set"/>
    <property type="match status" value="1"/>
</dbReference>
<dbReference type="PANTHER" id="PTHR44170">
    <property type="entry name" value="PROTEIN SIDEKICK"/>
    <property type="match status" value="1"/>
</dbReference>
<evidence type="ECO:0000313" key="5">
    <source>
        <dbReference type="EMBL" id="ALC40269.1"/>
    </source>
</evidence>
<keyword evidence="1" id="KW-0677">Repeat</keyword>
<proteinExistence type="predicted"/>